<gene>
    <name evidence="13" type="ORF">POCTA_138.1.T1050199</name>
</gene>
<keyword evidence="14" id="KW-1185">Reference proteome</keyword>
<comment type="subcellular location">
    <subcellularLocation>
        <location evidence="1">Mitochondrion inner membrane</location>
        <topology evidence="1">Multi-pass membrane protein</topology>
    </subcellularLocation>
</comment>
<dbReference type="GO" id="GO:0005743">
    <property type="term" value="C:mitochondrial inner membrane"/>
    <property type="evidence" value="ECO:0007669"/>
    <property type="project" value="UniProtKB-SubCell"/>
</dbReference>
<evidence type="ECO:0000256" key="7">
    <source>
        <dbReference type="ARBA" id="ARBA00022989"/>
    </source>
</evidence>
<dbReference type="EMBL" id="CAJJDP010000105">
    <property type="protein sequence ID" value="CAD8193953.1"/>
    <property type="molecule type" value="Genomic_DNA"/>
</dbReference>
<dbReference type="Pfam" id="PF00153">
    <property type="entry name" value="Mito_carr"/>
    <property type="match status" value="3"/>
</dbReference>
<name>A0A8S1WVV1_PAROT</name>
<sequence length="344" mass="38752">MDINFIIESKGFGRWTDCLQSRMIIYSNFGYNQINKNNHSLMAESKNSSYFKPFLFGAISGCSAAAIIMPIDTLKVRIQIQSEGLGLGVVSHKKNVFQISRDMLQKEGLRGFYSGLGSALLRQLTYTTTRLGIFRIITDQVKKQQQRDLTFLEKVGASSLAGFIGALVGNPTDVCLIRFQADQSLPIEERRNYKNAFEALTRIYREEGLLAFWKGSMPTVTRAVAITIGQLTTYDQIKQMSMQFKDSKNETAFDRIMASCGAGIISSIISLPFDNVKTKLQKMKSLPDGSMPYQGVIDCFIKTIHRERLVGLWVGLIVYFSRVAPQSIMILLIQDFLHQKYGKN</sequence>
<dbReference type="OrthoDB" id="756301at2759"/>
<dbReference type="FunFam" id="1.50.40.10:FF:000009">
    <property type="entry name" value="Mitochondrial 2-oxoglutarate/malate carrier protein"/>
    <property type="match status" value="1"/>
</dbReference>
<dbReference type="OMA" id="IMASCGA"/>
<keyword evidence="5" id="KW-0677">Repeat</keyword>
<dbReference type="InterPro" id="IPR018108">
    <property type="entry name" value="MCP_transmembrane"/>
</dbReference>
<feature type="transmembrane region" description="Helical" evidence="12">
    <location>
        <begin position="310"/>
        <end position="333"/>
    </location>
</feature>
<evidence type="ECO:0000256" key="11">
    <source>
        <dbReference type="RuleBase" id="RU000488"/>
    </source>
</evidence>
<comment type="similarity">
    <text evidence="2 11">Belongs to the mitochondrial carrier (TC 2.A.29) family.</text>
</comment>
<keyword evidence="8" id="KW-0496">Mitochondrion</keyword>
<evidence type="ECO:0000256" key="6">
    <source>
        <dbReference type="ARBA" id="ARBA00022792"/>
    </source>
</evidence>
<reference evidence="13" key="1">
    <citation type="submission" date="2021-01" db="EMBL/GenBank/DDBJ databases">
        <authorList>
            <consortium name="Genoscope - CEA"/>
            <person name="William W."/>
        </authorList>
    </citation>
    <scope>NUCLEOTIDE SEQUENCE</scope>
</reference>
<evidence type="ECO:0000256" key="5">
    <source>
        <dbReference type="ARBA" id="ARBA00022737"/>
    </source>
</evidence>
<feature type="transmembrane region" description="Helical" evidence="12">
    <location>
        <begin position="252"/>
        <end position="273"/>
    </location>
</feature>
<evidence type="ECO:0000313" key="13">
    <source>
        <dbReference type="EMBL" id="CAD8193953.1"/>
    </source>
</evidence>
<feature type="repeat" description="Solcar" evidence="10">
    <location>
        <begin position="250"/>
        <end position="340"/>
    </location>
</feature>
<dbReference type="PANTHER" id="PTHR45618">
    <property type="entry name" value="MITOCHONDRIAL DICARBOXYLATE CARRIER-RELATED"/>
    <property type="match status" value="1"/>
</dbReference>
<keyword evidence="6" id="KW-0999">Mitochondrion inner membrane</keyword>
<evidence type="ECO:0000256" key="1">
    <source>
        <dbReference type="ARBA" id="ARBA00004448"/>
    </source>
</evidence>
<evidence type="ECO:0000256" key="9">
    <source>
        <dbReference type="ARBA" id="ARBA00023136"/>
    </source>
</evidence>
<keyword evidence="3 11" id="KW-0813">Transport</keyword>
<evidence type="ECO:0000256" key="8">
    <source>
        <dbReference type="ARBA" id="ARBA00023128"/>
    </source>
</evidence>
<evidence type="ECO:0000313" key="14">
    <source>
        <dbReference type="Proteomes" id="UP000683925"/>
    </source>
</evidence>
<evidence type="ECO:0000256" key="2">
    <source>
        <dbReference type="ARBA" id="ARBA00006375"/>
    </source>
</evidence>
<keyword evidence="9 10" id="KW-0472">Membrane</keyword>
<accession>A0A8S1WVV1</accession>
<proteinExistence type="inferred from homology"/>
<dbReference type="InterPro" id="IPR050391">
    <property type="entry name" value="Mito_Metabolite_Transporter"/>
</dbReference>
<evidence type="ECO:0000256" key="4">
    <source>
        <dbReference type="ARBA" id="ARBA00022692"/>
    </source>
</evidence>
<evidence type="ECO:0000256" key="3">
    <source>
        <dbReference type="ARBA" id="ARBA00022448"/>
    </source>
</evidence>
<evidence type="ECO:0000256" key="12">
    <source>
        <dbReference type="SAM" id="Phobius"/>
    </source>
</evidence>
<dbReference type="AlphaFoldDB" id="A0A8S1WVV1"/>
<feature type="repeat" description="Solcar" evidence="10">
    <location>
        <begin position="48"/>
        <end position="140"/>
    </location>
</feature>
<evidence type="ECO:0000256" key="10">
    <source>
        <dbReference type="PROSITE-ProRule" id="PRU00282"/>
    </source>
</evidence>
<feature type="repeat" description="Solcar" evidence="10">
    <location>
        <begin position="149"/>
        <end position="240"/>
    </location>
</feature>
<comment type="caution">
    <text evidence="13">The sequence shown here is derived from an EMBL/GenBank/DDBJ whole genome shotgun (WGS) entry which is preliminary data.</text>
</comment>
<dbReference type="PROSITE" id="PS50920">
    <property type="entry name" value="SOLCAR"/>
    <property type="match status" value="3"/>
</dbReference>
<keyword evidence="4 10" id="KW-0812">Transmembrane</keyword>
<keyword evidence="7 12" id="KW-1133">Transmembrane helix</keyword>
<protein>
    <submittedName>
        <fullName evidence="13">Uncharacterized protein</fullName>
    </submittedName>
</protein>
<organism evidence="13 14">
    <name type="scientific">Paramecium octaurelia</name>
    <dbReference type="NCBI Taxonomy" id="43137"/>
    <lineage>
        <taxon>Eukaryota</taxon>
        <taxon>Sar</taxon>
        <taxon>Alveolata</taxon>
        <taxon>Ciliophora</taxon>
        <taxon>Intramacronucleata</taxon>
        <taxon>Oligohymenophorea</taxon>
        <taxon>Peniculida</taxon>
        <taxon>Parameciidae</taxon>
        <taxon>Paramecium</taxon>
    </lineage>
</organism>
<dbReference type="Proteomes" id="UP000683925">
    <property type="component" value="Unassembled WGS sequence"/>
</dbReference>